<organism evidence="1 2">
    <name type="scientific">Acinetobacter rudis</name>
    <dbReference type="NCBI Taxonomy" id="632955"/>
    <lineage>
        <taxon>Bacteria</taxon>
        <taxon>Pseudomonadati</taxon>
        <taxon>Pseudomonadota</taxon>
        <taxon>Gammaproteobacteria</taxon>
        <taxon>Moraxellales</taxon>
        <taxon>Moraxellaceae</taxon>
        <taxon>Acinetobacter</taxon>
    </lineage>
</organism>
<sequence length="274" mass="31217">MKKTTLVLVTVVFGSLAKLGYDNIRVNQQISVLQQSLYQNEQRGDNLNDQLVALQRKQQTPLTEHVAPSPTSTPSLFNTQHLIESQLDLVQFALEQQQYSYAMEKLAELDRNLEQYEIASSLSQSLHQAIAQDQQAIQKFVAAQAAQQQRLTSLIGQLDQRLQLESNNQQMSSVKTQTEHFWQKWFQIERVDHVNVALNQRSLVLKEAQFRLLLAEQALLRGDVSVYQAMLNEVVERLGLLPDPVSKNVRQQILQLKNIPTLPVPKLISRTILG</sequence>
<name>A0AAW8JE70_9GAMM</name>
<proteinExistence type="predicted"/>
<reference evidence="1" key="1">
    <citation type="submission" date="2023-08" db="EMBL/GenBank/DDBJ databases">
        <title>Emergence of clinically-relevant ST2 carbapenem-resistant Acinetobacter baumannii strains in hospital sewages in Zhejiang, East of China.</title>
        <authorList>
            <person name="Kaichao C."/>
            <person name="Zhang R."/>
        </authorList>
    </citation>
    <scope>NUCLEOTIDE SEQUENCE</scope>
    <source>
        <strain evidence="1">M-RB-37</strain>
    </source>
</reference>
<dbReference type="EMBL" id="JAVIDL010000015">
    <property type="protein sequence ID" value="MDQ8935949.1"/>
    <property type="molecule type" value="Genomic_DNA"/>
</dbReference>
<protein>
    <submittedName>
        <fullName evidence="1">Uncharacterized protein</fullName>
    </submittedName>
</protein>
<evidence type="ECO:0000313" key="1">
    <source>
        <dbReference type="EMBL" id="MDQ8935949.1"/>
    </source>
</evidence>
<comment type="caution">
    <text evidence="1">The sequence shown here is derived from an EMBL/GenBank/DDBJ whole genome shotgun (WGS) entry which is preliminary data.</text>
</comment>
<dbReference type="Proteomes" id="UP001243844">
    <property type="component" value="Unassembled WGS sequence"/>
</dbReference>
<gene>
    <name evidence="1" type="ORF">RFH47_09415</name>
</gene>
<dbReference type="AlphaFoldDB" id="A0AAW8JE70"/>
<dbReference type="RefSeq" id="WP_308975795.1">
    <property type="nucleotide sequence ID" value="NZ_JAVIDL010000015.1"/>
</dbReference>
<accession>A0AAW8JE70</accession>
<evidence type="ECO:0000313" key="2">
    <source>
        <dbReference type="Proteomes" id="UP001243844"/>
    </source>
</evidence>